<dbReference type="AlphaFoldDB" id="A0A0R1V905"/>
<protein>
    <recommendedName>
        <fullName evidence="3">SpoVT-AbrB domain-containing protein</fullName>
    </recommendedName>
</protein>
<sequence>MSVKLRQVGTSKVLTVPSQIRTDATEYSVFVSADGAIVYIPQQETDANTQEIAKKHGVLSSYQF</sequence>
<proteinExistence type="predicted"/>
<reference evidence="1 2" key="1">
    <citation type="journal article" date="2015" name="Genome Announc.">
        <title>Expanding the biotechnology potential of lactobacilli through comparative genomics of 213 strains and associated genera.</title>
        <authorList>
            <person name="Sun Z."/>
            <person name="Harris H.M."/>
            <person name="McCann A."/>
            <person name="Guo C."/>
            <person name="Argimon S."/>
            <person name="Zhang W."/>
            <person name="Yang X."/>
            <person name="Jeffery I.B."/>
            <person name="Cooney J.C."/>
            <person name="Kagawa T.F."/>
            <person name="Liu W."/>
            <person name="Song Y."/>
            <person name="Salvetti E."/>
            <person name="Wrobel A."/>
            <person name="Rasinkangas P."/>
            <person name="Parkhill J."/>
            <person name="Rea M.C."/>
            <person name="O'Sullivan O."/>
            <person name="Ritari J."/>
            <person name="Douillard F.P."/>
            <person name="Paul Ross R."/>
            <person name="Yang R."/>
            <person name="Briner A.E."/>
            <person name="Felis G.E."/>
            <person name="de Vos W.M."/>
            <person name="Barrangou R."/>
            <person name="Klaenhammer T.R."/>
            <person name="Caufield P.W."/>
            <person name="Cui Y."/>
            <person name="Zhang H."/>
            <person name="O'Toole P.W."/>
        </authorList>
    </citation>
    <scope>NUCLEOTIDE SEQUENCE [LARGE SCALE GENOMIC DNA]</scope>
    <source>
        <strain evidence="1 2">DSM 16045</strain>
    </source>
</reference>
<name>A0A0R1V905_9LACO</name>
<organism evidence="1 2">
    <name type="scientific">Limosilactobacillus gastricus DSM 16045</name>
    <dbReference type="NCBI Taxonomy" id="1423749"/>
    <lineage>
        <taxon>Bacteria</taxon>
        <taxon>Bacillati</taxon>
        <taxon>Bacillota</taxon>
        <taxon>Bacilli</taxon>
        <taxon>Lactobacillales</taxon>
        <taxon>Lactobacillaceae</taxon>
        <taxon>Limosilactobacillus</taxon>
    </lineage>
</organism>
<comment type="caution">
    <text evidence="1">The sequence shown here is derived from an EMBL/GenBank/DDBJ whole genome shotgun (WGS) entry which is preliminary data.</text>
</comment>
<keyword evidence="2" id="KW-1185">Reference proteome</keyword>
<gene>
    <name evidence="1" type="ORF">FC60_GL000469</name>
</gene>
<dbReference type="RefSeq" id="WP_056937517.1">
    <property type="nucleotide sequence ID" value="NZ_AZFN01000014.1"/>
</dbReference>
<evidence type="ECO:0008006" key="3">
    <source>
        <dbReference type="Google" id="ProtNLM"/>
    </source>
</evidence>
<evidence type="ECO:0000313" key="1">
    <source>
        <dbReference type="EMBL" id="KRM01983.1"/>
    </source>
</evidence>
<dbReference type="EMBL" id="AZFN01000014">
    <property type="protein sequence ID" value="KRM01983.1"/>
    <property type="molecule type" value="Genomic_DNA"/>
</dbReference>
<dbReference type="PATRIC" id="fig|1423749.3.peg.471"/>
<evidence type="ECO:0000313" key="2">
    <source>
        <dbReference type="Proteomes" id="UP000051739"/>
    </source>
</evidence>
<dbReference type="Proteomes" id="UP000051739">
    <property type="component" value="Unassembled WGS sequence"/>
</dbReference>
<accession>A0A0R1V905</accession>